<evidence type="ECO:0000313" key="4">
    <source>
        <dbReference type="Proteomes" id="UP000055611"/>
    </source>
</evidence>
<keyword evidence="1" id="KW-0808">Transferase</keyword>
<proteinExistence type="predicted"/>
<dbReference type="Gene3D" id="3.40.50.150">
    <property type="entry name" value="Vaccinia Virus protein VP39"/>
    <property type="match status" value="1"/>
</dbReference>
<dbReference type="Pfam" id="PF13649">
    <property type="entry name" value="Methyltransf_25"/>
    <property type="match status" value="1"/>
</dbReference>
<organism evidence="3 4">
    <name type="scientific">Pseudodesulfovibrio indicus</name>
    <dbReference type="NCBI Taxonomy" id="1716143"/>
    <lineage>
        <taxon>Bacteria</taxon>
        <taxon>Pseudomonadati</taxon>
        <taxon>Thermodesulfobacteriota</taxon>
        <taxon>Desulfovibrionia</taxon>
        <taxon>Desulfovibrionales</taxon>
        <taxon>Desulfovibrionaceae</taxon>
    </lineage>
</organism>
<dbReference type="InterPro" id="IPR041698">
    <property type="entry name" value="Methyltransf_25"/>
</dbReference>
<dbReference type="SUPFAM" id="SSF53335">
    <property type="entry name" value="S-adenosyl-L-methionine-dependent methyltransferases"/>
    <property type="match status" value="1"/>
</dbReference>
<name>A0ABM5YT81_9BACT</name>
<gene>
    <name evidence="3" type="ORF">AWY79_05555</name>
</gene>
<dbReference type="CDD" id="cd02440">
    <property type="entry name" value="AdoMet_MTases"/>
    <property type="match status" value="1"/>
</dbReference>
<reference evidence="3 4" key="1">
    <citation type="journal article" date="2016" name="Front. Microbiol.">
        <title>Genome Sequence of the Piezophilic, Mesophilic Sulfate-Reducing Bacterium Desulfovibrio indicus J2T.</title>
        <authorList>
            <person name="Cao J."/>
            <person name="Maignien L."/>
            <person name="Shao Z."/>
            <person name="Alain K."/>
            <person name="Jebbar M."/>
        </authorList>
    </citation>
    <scope>NUCLEOTIDE SEQUENCE [LARGE SCALE GENOMIC DNA]</scope>
    <source>
        <strain evidence="3 4">J2</strain>
    </source>
</reference>
<dbReference type="InterPro" id="IPR029063">
    <property type="entry name" value="SAM-dependent_MTases_sf"/>
</dbReference>
<dbReference type="Proteomes" id="UP000055611">
    <property type="component" value="Chromosome"/>
</dbReference>
<feature type="domain" description="Methyltransferase" evidence="2">
    <location>
        <begin position="66"/>
        <end position="158"/>
    </location>
</feature>
<sequence length="270" mass="29775">MPGVAPEPAALWDGVHKIPWNDPAFSARILNEHLSQEHDLASRSLPFVRAQADWIARRFPCPAPAVLDLGCGPGLYARQLAARCRRYVGLDFGPASIDYARREVGLPGCEFRLADVTEADFGQGFDLAMMVYGEFNVFSPHQARGLLAKCFHALNPGGVLLLELQRPEAVRAVGQGGATQTRAEEGGLFADEGYVCLTENFWYEEEGVALQRFHVRLERGGTVVYRSTTKAWEEAEVKRLLAEAGFEAPEWCGDWPQPGDSMWLVAVVKG</sequence>
<dbReference type="EMBL" id="CP014206">
    <property type="protein sequence ID" value="AMK10614.1"/>
    <property type="molecule type" value="Genomic_DNA"/>
</dbReference>
<keyword evidence="4" id="KW-1185">Reference proteome</keyword>
<evidence type="ECO:0000256" key="1">
    <source>
        <dbReference type="ARBA" id="ARBA00022679"/>
    </source>
</evidence>
<dbReference type="PANTHER" id="PTHR43861">
    <property type="entry name" value="TRANS-ACONITATE 2-METHYLTRANSFERASE-RELATED"/>
    <property type="match status" value="1"/>
</dbReference>
<accession>A0ABM5YT81</accession>
<protein>
    <recommendedName>
        <fullName evidence="2">Methyltransferase domain-containing protein</fullName>
    </recommendedName>
</protein>
<evidence type="ECO:0000259" key="2">
    <source>
        <dbReference type="Pfam" id="PF13649"/>
    </source>
</evidence>
<evidence type="ECO:0000313" key="3">
    <source>
        <dbReference type="EMBL" id="AMK10614.1"/>
    </source>
</evidence>